<comment type="caution">
    <text evidence="2">The sequence shown here is derived from an EMBL/GenBank/DDBJ whole genome shotgun (WGS) entry which is preliminary data.</text>
</comment>
<sequence>MLKALEIYDLETSEKLIFQNALLHLVTLFLLTDSDSNILKKLIILVISCVLLIVSKNKTKNKLMRQKFNTIVGY</sequence>
<dbReference type="Proteomes" id="UP000276133">
    <property type="component" value="Unassembled WGS sequence"/>
</dbReference>
<keyword evidence="1" id="KW-0812">Transmembrane</keyword>
<keyword evidence="3" id="KW-1185">Reference proteome</keyword>
<dbReference type="EMBL" id="REGN01000526">
    <property type="protein sequence ID" value="RNA41275.1"/>
    <property type="molecule type" value="Genomic_DNA"/>
</dbReference>
<gene>
    <name evidence="2" type="ORF">BpHYR1_001701</name>
</gene>
<reference evidence="2 3" key="1">
    <citation type="journal article" date="2018" name="Sci. Rep.">
        <title>Genomic signatures of local adaptation to the degree of environmental predictability in rotifers.</title>
        <authorList>
            <person name="Franch-Gras L."/>
            <person name="Hahn C."/>
            <person name="Garcia-Roger E.M."/>
            <person name="Carmona M.J."/>
            <person name="Serra M."/>
            <person name="Gomez A."/>
        </authorList>
    </citation>
    <scope>NUCLEOTIDE SEQUENCE [LARGE SCALE GENOMIC DNA]</scope>
    <source>
        <strain evidence="2">HYR1</strain>
    </source>
</reference>
<proteinExistence type="predicted"/>
<keyword evidence="1" id="KW-0472">Membrane</keyword>
<accession>A0A3M7T010</accession>
<protein>
    <submittedName>
        <fullName evidence="2">Uncharacterized protein</fullName>
    </submittedName>
</protein>
<feature type="transmembrane region" description="Helical" evidence="1">
    <location>
        <begin position="38"/>
        <end position="55"/>
    </location>
</feature>
<evidence type="ECO:0000313" key="3">
    <source>
        <dbReference type="Proteomes" id="UP000276133"/>
    </source>
</evidence>
<evidence type="ECO:0000313" key="2">
    <source>
        <dbReference type="EMBL" id="RNA41275.1"/>
    </source>
</evidence>
<dbReference type="AlphaFoldDB" id="A0A3M7T010"/>
<evidence type="ECO:0000256" key="1">
    <source>
        <dbReference type="SAM" id="Phobius"/>
    </source>
</evidence>
<organism evidence="2 3">
    <name type="scientific">Brachionus plicatilis</name>
    <name type="common">Marine rotifer</name>
    <name type="synonym">Brachionus muelleri</name>
    <dbReference type="NCBI Taxonomy" id="10195"/>
    <lineage>
        <taxon>Eukaryota</taxon>
        <taxon>Metazoa</taxon>
        <taxon>Spiralia</taxon>
        <taxon>Gnathifera</taxon>
        <taxon>Rotifera</taxon>
        <taxon>Eurotatoria</taxon>
        <taxon>Monogononta</taxon>
        <taxon>Pseudotrocha</taxon>
        <taxon>Ploima</taxon>
        <taxon>Brachionidae</taxon>
        <taxon>Brachionus</taxon>
    </lineage>
</organism>
<name>A0A3M7T010_BRAPC</name>
<keyword evidence="1" id="KW-1133">Transmembrane helix</keyword>